<comment type="subcellular location">
    <subcellularLocation>
        <location evidence="1">Cell membrane</location>
        <topology evidence="1">Multi-pass membrane protein</topology>
    </subcellularLocation>
</comment>
<keyword evidence="4 7" id="KW-0812">Transmembrane</keyword>
<dbReference type="PANTHER" id="PTHR30625:SF18">
    <property type="entry name" value="TONB2 ENERGY TRANSDUCTION SYSTEM INNER MEMBRANE COMPONENT EXBB"/>
    <property type="match status" value="1"/>
</dbReference>
<evidence type="ECO:0000256" key="1">
    <source>
        <dbReference type="ARBA" id="ARBA00004651"/>
    </source>
</evidence>
<feature type="transmembrane region" description="Helical" evidence="7">
    <location>
        <begin position="21"/>
        <end position="42"/>
    </location>
</feature>
<evidence type="ECO:0000256" key="5">
    <source>
        <dbReference type="ARBA" id="ARBA00022989"/>
    </source>
</evidence>
<feature type="domain" description="MotA/TolQ/ExbB proton channel" evidence="8">
    <location>
        <begin position="63"/>
        <end position="168"/>
    </location>
</feature>
<dbReference type="PANTHER" id="PTHR30625">
    <property type="entry name" value="PROTEIN TOLQ"/>
    <property type="match status" value="1"/>
</dbReference>
<keyword evidence="6 7" id="KW-0472">Membrane</keyword>
<evidence type="ECO:0000256" key="7">
    <source>
        <dbReference type="SAM" id="Phobius"/>
    </source>
</evidence>
<dbReference type="GO" id="GO:0017038">
    <property type="term" value="P:protein import"/>
    <property type="evidence" value="ECO:0007669"/>
    <property type="project" value="TreeGrafter"/>
</dbReference>
<evidence type="ECO:0000256" key="4">
    <source>
        <dbReference type="ARBA" id="ARBA00022692"/>
    </source>
</evidence>
<protein>
    <recommendedName>
        <fullName evidence="8">MotA/TolQ/ExbB proton channel domain-containing protein</fullName>
    </recommendedName>
</protein>
<organism evidence="9">
    <name type="scientific">marine metagenome</name>
    <dbReference type="NCBI Taxonomy" id="408172"/>
    <lineage>
        <taxon>unclassified sequences</taxon>
        <taxon>metagenomes</taxon>
        <taxon>ecological metagenomes</taxon>
    </lineage>
</organism>
<feature type="transmembrane region" description="Helical" evidence="7">
    <location>
        <begin position="90"/>
        <end position="114"/>
    </location>
</feature>
<dbReference type="AlphaFoldDB" id="A0A381XPA4"/>
<evidence type="ECO:0000259" key="8">
    <source>
        <dbReference type="Pfam" id="PF01618"/>
    </source>
</evidence>
<gene>
    <name evidence="9" type="ORF">METZ01_LOCUS119443</name>
</gene>
<sequence length="175" mass="19058">MQWLVDAFEAVRGFMELGGDVLTVIAITIFAMWLLIVERFIYYRSGLASLAADICETWEGRAERKSWRADRIREAMISRFSMSANQSVPLIQTLVALCPLLGLMGTVTGMIEVFDVMAISGTGNARSMAAGVSKATIPTMAGMVGALSGVFLVTIISRSVTNQVESLEDQLTMDH</sequence>
<proteinExistence type="inferred from homology"/>
<dbReference type="InterPro" id="IPR050790">
    <property type="entry name" value="ExbB/TolQ_transport"/>
</dbReference>
<evidence type="ECO:0000313" key="9">
    <source>
        <dbReference type="EMBL" id="SVA66589.1"/>
    </source>
</evidence>
<keyword evidence="3" id="KW-1003">Cell membrane</keyword>
<dbReference type="Pfam" id="PF01618">
    <property type="entry name" value="MotA_ExbB"/>
    <property type="match status" value="1"/>
</dbReference>
<evidence type="ECO:0000256" key="2">
    <source>
        <dbReference type="ARBA" id="ARBA00010442"/>
    </source>
</evidence>
<name>A0A381XPA4_9ZZZZ</name>
<dbReference type="InterPro" id="IPR002898">
    <property type="entry name" value="MotA_ExbB_proton_chnl"/>
</dbReference>
<keyword evidence="5 7" id="KW-1133">Transmembrane helix</keyword>
<reference evidence="9" key="1">
    <citation type="submission" date="2018-05" db="EMBL/GenBank/DDBJ databases">
        <authorList>
            <person name="Lanie J.A."/>
            <person name="Ng W.-L."/>
            <person name="Kazmierczak K.M."/>
            <person name="Andrzejewski T.M."/>
            <person name="Davidsen T.M."/>
            <person name="Wayne K.J."/>
            <person name="Tettelin H."/>
            <person name="Glass J.I."/>
            <person name="Rusch D."/>
            <person name="Podicherti R."/>
            <person name="Tsui H.-C.T."/>
            <person name="Winkler M.E."/>
        </authorList>
    </citation>
    <scope>NUCLEOTIDE SEQUENCE</scope>
</reference>
<feature type="transmembrane region" description="Helical" evidence="7">
    <location>
        <begin position="135"/>
        <end position="156"/>
    </location>
</feature>
<dbReference type="GO" id="GO:0005886">
    <property type="term" value="C:plasma membrane"/>
    <property type="evidence" value="ECO:0007669"/>
    <property type="project" value="UniProtKB-SubCell"/>
</dbReference>
<evidence type="ECO:0000256" key="6">
    <source>
        <dbReference type="ARBA" id="ARBA00023136"/>
    </source>
</evidence>
<comment type="similarity">
    <text evidence="2">Belongs to the ExbB/TolQ family.</text>
</comment>
<evidence type="ECO:0000256" key="3">
    <source>
        <dbReference type="ARBA" id="ARBA00022475"/>
    </source>
</evidence>
<accession>A0A381XPA4</accession>
<dbReference type="EMBL" id="UINC01015893">
    <property type="protein sequence ID" value="SVA66589.1"/>
    <property type="molecule type" value="Genomic_DNA"/>
</dbReference>